<dbReference type="GO" id="GO:0072330">
    <property type="term" value="P:monocarboxylic acid biosynthetic process"/>
    <property type="evidence" value="ECO:0007669"/>
    <property type="project" value="UniProtKB-ARBA"/>
</dbReference>
<proteinExistence type="predicted"/>
<dbReference type="InterPro" id="IPR005645">
    <property type="entry name" value="FSH-like_dom"/>
</dbReference>
<accession>A0A9W9PKK7</accession>
<name>A0A9W9PKK7_9EURO</name>
<keyword evidence="1" id="KW-0378">Hydrolase</keyword>
<comment type="caution">
    <text evidence="3">The sequence shown here is derived from an EMBL/GenBank/DDBJ whole genome shotgun (WGS) entry which is preliminary data.</text>
</comment>
<keyword evidence="4" id="KW-1185">Reference proteome</keyword>
<dbReference type="GO" id="GO:0017000">
    <property type="term" value="P:antibiotic biosynthetic process"/>
    <property type="evidence" value="ECO:0007669"/>
    <property type="project" value="UniProtKB-ARBA"/>
</dbReference>
<feature type="domain" description="Serine hydrolase" evidence="2">
    <location>
        <begin position="2"/>
        <end position="200"/>
    </location>
</feature>
<evidence type="ECO:0000259" key="2">
    <source>
        <dbReference type="Pfam" id="PF03959"/>
    </source>
</evidence>
<dbReference type="SUPFAM" id="SSF53474">
    <property type="entry name" value="alpha/beta-Hydrolases"/>
    <property type="match status" value="1"/>
</dbReference>
<sequence>MKFVCLHGAGTNAEIFEIQTGGLCQVLKAKGHRFRFLNGKFEAPVEKELEGVIDGPFFNHYARTKDPPPGPQVEEGMENVYQFMAARGPFDGIMGFSQGGSLAARLIIKHAEEHPLEAPLFRCAIFLCAGQPWDSSGTDFVEPRPDYHPINIPTAHIVGKNDHIYPMSTKVYQLCEPSKASYYDHGGGHQIPFQSEKTDEMVRVIEEAIDRALKK</sequence>
<evidence type="ECO:0000313" key="3">
    <source>
        <dbReference type="EMBL" id="KAJ5249136.1"/>
    </source>
</evidence>
<protein>
    <recommendedName>
        <fullName evidence="2">Serine hydrolase domain-containing protein</fullName>
    </recommendedName>
</protein>
<evidence type="ECO:0000313" key="4">
    <source>
        <dbReference type="Proteomes" id="UP001150941"/>
    </source>
</evidence>
<reference evidence="3" key="2">
    <citation type="journal article" date="2023" name="IMA Fungus">
        <title>Comparative genomic study of the Penicillium genus elucidates a diverse pangenome and 15 lateral gene transfer events.</title>
        <authorList>
            <person name="Petersen C."/>
            <person name="Sorensen T."/>
            <person name="Nielsen M.R."/>
            <person name="Sondergaard T.E."/>
            <person name="Sorensen J.L."/>
            <person name="Fitzpatrick D.A."/>
            <person name="Frisvad J.C."/>
            <person name="Nielsen K.L."/>
        </authorList>
    </citation>
    <scope>NUCLEOTIDE SEQUENCE</scope>
    <source>
        <strain evidence="3">IBT 19713</strain>
    </source>
</reference>
<dbReference type="EMBL" id="JAPQKS010000001">
    <property type="protein sequence ID" value="KAJ5249136.1"/>
    <property type="molecule type" value="Genomic_DNA"/>
</dbReference>
<dbReference type="OrthoDB" id="2094269at2759"/>
<dbReference type="InterPro" id="IPR029058">
    <property type="entry name" value="AB_hydrolase_fold"/>
</dbReference>
<reference evidence="3" key="1">
    <citation type="submission" date="2022-11" db="EMBL/GenBank/DDBJ databases">
        <authorList>
            <person name="Petersen C."/>
        </authorList>
    </citation>
    <scope>NUCLEOTIDE SEQUENCE</scope>
    <source>
        <strain evidence="3">IBT 19713</strain>
    </source>
</reference>
<gene>
    <name evidence="3" type="ORF">N7468_000587</name>
</gene>
<dbReference type="RefSeq" id="XP_058335915.1">
    <property type="nucleotide sequence ID" value="XM_058469884.1"/>
</dbReference>
<organism evidence="3 4">
    <name type="scientific">Penicillium chermesinum</name>
    <dbReference type="NCBI Taxonomy" id="63820"/>
    <lineage>
        <taxon>Eukaryota</taxon>
        <taxon>Fungi</taxon>
        <taxon>Dikarya</taxon>
        <taxon>Ascomycota</taxon>
        <taxon>Pezizomycotina</taxon>
        <taxon>Eurotiomycetes</taxon>
        <taxon>Eurotiomycetidae</taxon>
        <taxon>Eurotiales</taxon>
        <taxon>Aspergillaceae</taxon>
        <taxon>Penicillium</taxon>
    </lineage>
</organism>
<dbReference type="Gene3D" id="3.40.50.1820">
    <property type="entry name" value="alpha/beta hydrolase"/>
    <property type="match status" value="1"/>
</dbReference>
<evidence type="ECO:0000256" key="1">
    <source>
        <dbReference type="ARBA" id="ARBA00022801"/>
    </source>
</evidence>
<dbReference type="Pfam" id="PF03959">
    <property type="entry name" value="FSH1"/>
    <property type="match status" value="1"/>
</dbReference>
<dbReference type="Proteomes" id="UP001150941">
    <property type="component" value="Unassembled WGS sequence"/>
</dbReference>
<dbReference type="GO" id="GO:0005634">
    <property type="term" value="C:nucleus"/>
    <property type="evidence" value="ECO:0007669"/>
    <property type="project" value="TreeGrafter"/>
</dbReference>
<dbReference type="GO" id="GO:0016787">
    <property type="term" value="F:hydrolase activity"/>
    <property type="evidence" value="ECO:0007669"/>
    <property type="project" value="UniProtKB-KW"/>
</dbReference>
<dbReference type="GeneID" id="83197187"/>
<dbReference type="PANTHER" id="PTHR48070">
    <property type="entry name" value="ESTERASE OVCA2"/>
    <property type="match status" value="1"/>
</dbReference>
<dbReference type="GO" id="GO:0019748">
    <property type="term" value="P:secondary metabolic process"/>
    <property type="evidence" value="ECO:0007669"/>
    <property type="project" value="TreeGrafter"/>
</dbReference>
<dbReference type="InterPro" id="IPR050593">
    <property type="entry name" value="LovG"/>
</dbReference>
<dbReference type="GO" id="GO:0005737">
    <property type="term" value="C:cytoplasm"/>
    <property type="evidence" value="ECO:0007669"/>
    <property type="project" value="TreeGrafter"/>
</dbReference>
<dbReference type="AlphaFoldDB" id="A0A9W9PKK7"/>
<dbReference type="PANTHER" id="PTHR48070:SF7">
    <property type="entry name" value="SERINE HYDROLASE FSH DOMAIN-CONTAINING PROTEIN-RELATED"/>
    <property type="match status" value="1"/>
</dbReference>